<dbReference type="EMBL" id="VIVN01000029">
    <property type="protein sequence ID" value="TWD88297.1"/>
    <property type="molecule type" value="Genomic_DNA"/>
</dbReference>
<dbReference type="Gene3D" id="1.10.287.1150">
    <property type="entry name" value="TPP helical domain"/>
    <property type="match status" value="1"/>
</dbReference>
<evidence type="ECO:0000313" key="2">
    <source>
        <dbReference type="Proteomes" id="UP000319671"/>
    </source>
</evidence>
<keyword evidence="2" id="KW-1185">Reference proteome</keyword>
<dbReference type="Proteomes" id="UP000319671">
    <property type="component" value="Unassembled WGS sequence"/>
</dbReference>
<evidence type="ECO:0000313" key="1">
    <source>
        <dbReference type="EMBL" id="TWD88297.1"/>
    </source>
</evidence>
<organism evidence="1 2">
    <name type="scientific">Neobacillus bataviensis</name>
    <dbReference type="NCBI Taxonomy" id="220685"/>
    <lineage>
        <taxon>Bacteria</taxon>
        <taxon>Bacillati</taxon>
        <taxon>Bacillota</taxon>
        <taxon>Bacilli</taxon>
        <taxon>Bacillales</taxon>
        <taxon>Bacillaceae</taxon>
        <taxon>Neobacillus</taxon>
    </lineage>
</organism>
<reference evidence="1 2" key="1">
    <citation type="submission" date="2019-06" db="EMBL/GenBank/DDBJ databases">
        <title>Sorghum-associated microbial communities from plants grown in Nebraska, USA.</title>
        <authorList>
            <person name="Schachtman D."/>
        </authorList>
    </citation>
    <scope>NUCLEOTIDE SEQUENCE [LARGE SCALE GENOMIC DNA]</scope>
    <source>
        <strain evidence="1 2">2482</strain>
    </source>
</reference>
<comment type="caution">
    <text evidence="1">The sequence shown here is derived from an EMBL/GenBank/DDBJ whole genome shotgun (WGS) entry which is preliminary data.</text>
</comment>
<dbReference type="RefSeq" id="WP_144568722.1">
    <property type="nucleotide sequence ID" value="NZ_VIVN01000029.1"/>
</dbReference>
<proteinExistence type="predicted"/>
<name>A0A561CB95_9BACI</name>
<gene>
    <name evidence="1" type="ORF">FB550_12929</name>
</gene>
<sequence length="63" mass="7289">MNQIHGGNIMVQTMLENIRSHGHLAANVNPLEENEQNKDVFNPEKYGKRDYNLKANPVELVWE</sequence>
<accession>A0A561CB95</accession>
<dbReference type="AlphaFoldDB" id="A0A561CB95"/>
<protein>
    <submittedName>
        <fullName evidence="1">Uncharacterized protein</fullName>
    </submittedName>
</protein>